<sequence length="195" mass="21779">MWWGAQIGGMRLVGHRAATTSHDGIAHLGAANIDQGIVDSKETDEDPCREPSNCYYSDCPVSKMNIVDHYDRGLLPFGRAFGSQNSISSLAVSLPEVKTHPRTCSTNELDRFSSISVGLTVSDSTNSCHEKLKRHGVVSTPGELTGTRQVDQRFKRCINPFWRDLICYRDWFHEPIGNTENQLPHPPRLSTKRKG</sequence>
<evidence type="ECO:0000313" key="1">
    <source>
        <dbReference type="EMBL" id="KZC14752.1"/>
    </source>
</evidence>
<proteinExistence type="predicted"/>
<reference evidence="1 2" key="1">
    <citation type="submission" date="2015-07" db="EMBL/GenBank/DDBJ databases">
        <title>The genome of Dufourea novaeangliae.</title>
        <authorList>
            <person name="Pan H."/>
            <person name="Kapheim K."/>
        </authorList>
    </citation>
    <scope>NUCLEOTIDE SEQUENCE [LARGE SCALE GENOMIC DNA]</scope>
    <source>
        <strain evidence="1">0120121106</strain>
        <tissue evidence="1">Whole body</tissue>
    </source>
</reference>
<protein>
    <submittedName>
        <fullName evidence="1">Uncharacterized protein</fullName>
    </submittedName>
</protein>
<evidence type="ECO:0000313" key="2">
    <source>
        <dbReference type="Proteomes" id="UP000076502"/>
    </source>
</evidence>
<gene>
    <name evidence="1" type="ORF">WN55_07501</name>
</gene>
<name>A0A154PS70_DUFNO</name>
<dbReference type="AlphaFoldDB" id="A0A154PS70"/>
<dbReference type="EMBL" id="KQ435120">
    <property type="protein sequence ID" value="KZC14752.1"/>
    <property type="molecule type" value="Genomic_DNA"/>
</dbReference>
<dbReference type="Proteomes" id="UP000076502">
    <property type="component" value="Unassembled WGS sequence"/>
</dbReference>
<accession>A0A154PS70</accession>
<keyword evidence="2" id="KW-1185">Reference proteome</keyword>
<organism evidence="1 2">
    <name type="scientific">Dufourea novaeangliae</name>
    <name type="common">Sweat bee</name>
    <dbReference type="NCBI Taxonomy" id="178035"/>
    <lineage>
        <taxon>Eukaryota</taxon>
        <taxon>Metazoa</taxon>
        <taxon>Ecdysozoa</taxon>
        <taxon>Arthropoda</taxon>
        <taxon>Hexapoda</taxon>
        <taxon>Insecta</taxon>
        <taxon>Pterygota</taxon>
        <taxon>Neoptera</taxon>
        <taxon>Endopterygota</taxon>
        <taxon>Hymenoptera</taxon>
        <taxon>Apocrita</taxon>
        <taxon>Aculeata</taxon>
        <taxon>Apoidea</taxon>
        <taxon>Anthophila</taxon>
        <taxon>Halictidae</taxon>
        <taxon>Rophitinae</taxon>
        <taxon>Dufourea</taxon>
    </lineage>
</organism>